<sequence>MSLTEHWATAQETHIGAVYFAGNHAYKLKKPVDAGFLDFTTRQERESACHREVELNRRLAPDVYLGVADVTGPDGTVCDHLVVMRRMPADRRLSTLVRGGEQVTEHVHRLARLLAVFHGKAARGTEIDADGTVTALRDRWLASFDQVRRFHGAVLDTAQAAEIERLVLAFLDGRAALFDARVEAGRIVDGHGDLLADDIFCLDDGPRVLDCLEFDDRLRHLDGLDDVAFLAMDLERLGAPDLGRLLLDRYAEFTGDPAPAALRHHYIAYRAFVRAKVACLRSEQGGADTAPLAREYAAIALEHLKRADVRLVLVGGLPATGKTTLAGALADRLGATVISSDRVRKELAGLTPDDSAAAPYGQGLYDDEHTTRTYTELLRRAERLLSLGETVVLDASWNDAGHRHAAAATAVRTNSGFVPLQCWAPRTTADVRLRTREPGPSDATPDVAARMAEHLDPWPGAHTVLTAGRPADSVTQALAYVD</sequence>
<evidence type="ECO:0000313" key="2">
    <source>
        <dbReference type="Proteomes" id="UP000292003"/>
    </source>
</evidence>
<name>A0A4Q7JEN3_9PSEU</name>
<dbReference type="Proteomes" id="UP000292003">
    <property type="component" value="Unassembled WGS sequence"/>
</dbReference>
<proteinExistence type="predicted"/>
<organism evidence="1 2">
    <name type="scientific">Amycolatopsis suaedae</name>
    <dbReference type="NCBI Taxonomy" id="2510978"/>
    <lineage>
        <taxon>Bacteria</taxon>
        <taxon>Bacillati</taxon>
        <taxon>Actinomycetota</taxon>
        <taxon>Actinomycetes</taxon>
        <taxon>Pseudonocardiales</taxon>
        <taxon>Pseudonocardiaceae</taxon>
        <taxon>Amycolatopsis</taxon>
    </lineage>
</organism>
<evidence type="ECO:0000313" key="1">
    <source>
        <dbReference type="EMBL" id="RZQ65927.1"/>
    </source>
</evidence>
<keyword evidence="1" id="KW-0808">Transferase</keyword>
<dbReference type="SUPFAM" id="SSF56112">
    <property type="entry name" value="Protein kinase-like (PK-like)"/>
    <property type="match status" value="1"/>
</dbReference>
<dbReference type="EMBL" id="SFCC01000001">
    <property type="protein sequence ID" value="RZQ65927.1"/>
    <property type="molecule type" value="Genomic_DNA"/>
</dbReference>
<dbReference type="OrthoDB" id="9810277at2"/>
<dbReference type="InterPro" id="IPR052732">
    <property type="entry name" value="Cell-binding_unc_protein"/>
</dbReference>
<dbReference type="RefSeq" id="WP_130473496.1">
    <property type="nucleotide sequence ID" value="NZ_SFCC01000001.1"/>
</dbReference>
<dbReference type="InterPro" id="IPR027417">
    <property type="entry name" value="P-loop_NTPase"/>
</dbReference>
<keyword evidence="2" id="KW-1185">Reference proteome</keyword>
<reference evidence="1 2" key="1">
    <citation type="submission" date="2019-02" db="EMBL/GenBank/DDBJ databases">
        <title>Draft genome sequence of Amycolatopsis sp. 8-3EHSu isolated from roots of Suaeda maritima.</title>
        <authorList>
            <person name="Duangmal K."/>
            <person name="Chantavorakit T."/>
        </authorList>
    </citation>
    <scope>NUCLEOTIDE SEQUENCE [LARGE SCALE GENOMIC DNA]</scope>
    <source>
        <strain evidence="1 2">8-3EHSu</strain>
    </source>
</reference>
<protein>
    <submittedName>
        <fullName evidence="1">Gluconate kinase</fullName>
    </submittedName>
</protein>
<accession>A0A4Q7JEN3</accession>
<keyword evidence="1" id="KW-0418">Kinase</keyword>
<dbReference type="GO" id="GO:0016301">
    <property type="term" value="F:kinase activity"/>
    <property type="evidence" value="ECO:0007669"/>
    <property type="project" value="UniProtKB-KW"/>
</dbReference>
<dbReference type="PANTHER" id="PTHR43883:SF1">
    <property type="entry name" value="GLUCONOKINASE"/>
    <property type="match status" value="1"/>
</dbReference>
<dbReference type="PANTHER" id="PTHR43883">
    <property type="entry name" value="SLR0207 PROTEIN"/>
    <property type="match status" value="1"/>
</dbReference>
<dbReference type="InterPro" id="IPR011009">
    <property type="entry name" value="Kinase-like_dom_sf"/>
</dbReference>
<dbReference type="AlphaFoldDB" id="A0A4Q7JEN3"/>
<dbReference type="Gene3D" id="3.40.50.300">
    <property type="entry name" value="P-loop containing nucleotide triphosphate hydrolases"/>
    <property type="match status" value="1"/>
</dbReference>
<dbReference type="SUPFAM" id="SSF52540">
    <property type="entry name" value="P-loop containing nucleoside triphosphate hydrolases"/>
    <property type="match status" value="1"/>
</dbReference>
<comment type="caution">
    <text evidence="1">The sequence shown here is derived from an EMBL/GenBank/DDBJ whole genome shotgun (WGS) entry which is preliminary data.</text>
</comment>
<dbReference type="Pfam" id="PF13671">
    <property type="entry name" value="AAA_33"/>
    <property type="match status" value="1"/>
</dbReference>
<gene>
    <name evidence="1" type="ORF">EWH70_02310</name>
</gene>